<dbReference type="InterPro" id="IPR038794">
    <property type="entry name" value="LIAT1"/>
</dbReference>
<evidence type="ECO:0000313" key="2">
    <source>
        <dbReference type="EMBL" id="TKS82804.1"/>
    </source>
</evidence>
<dbReference type="AlphaFoldDB" id="A0A4U5V4L9"/>
<reference evidence="2 3" key="1">
    <citation type="submission" date="2019-01" db="EMBL/GenBank/DDBJ databases">
        <title>Genome Assembly of Collichthys lucidus.</title>
        <authorList>
            <person name="Cai M."/>
            <person name="Xiao S."/>
        </authorList>
    </citation>
    <scope>NUCLEOTIDE SEQUENCE [LARGE SCALE GENOMIC DNA]</scope>
    <source>
        <strain evidence="2">JT15FE1705JMU</strain>
        <tissue evidence="2">Muscle</tissue>
    </source>
</reference>
<proteinExistence type="predicted"/>
<gene>
    <name evidence="2" type="ORF">D9C73_016913</name>
</gene>
<dbReference type="PANTHER" id="PTHR36474:SF1">
    <property type="entry name" value="PROTEIN LIAT1"/>
    <property type="match status" value="1"/>
</dbReference>
<name>A0A4U5V4L9_COLLU</name>
<accession>A0A4U5V4L9</accession>
<dbReference type="PANTHER" id="PTHR36474">
    <property type="entry name" value="PROTEIN LIAT1"/>
    <property type="match status" value="1"/>
</dbReference>
<dbReference type="STRING" id="240159.A0A4U5V4L9"/>
<protein>
    <submittedName>
        <fullName evidence="2">Protein LIAT1</fullName>
    </submittedName>
</protein>
<evidence type="ECO:0000256" key="1">
    <source>
        <dbReference type="SAM" id="MobiDB-lite"/>
    </source>
</evidence>
<keyword evidence="3" id="KW-1185">Reference proteome</keyword>
<evidence type="ECO:0000313" key="3">
    <source>
        <dbReference type="Proteomes" id="UP000298787"/>
    </source>
</evidence>
<feature type="region of interest" description="Disordered" evidence="1">
    <location>
        <begin position="84"/>
        <end position="151"/>
    </location>
</feature>
<feature type="compositionally biased region" description="Basic residues" evidence="1">
    <location>
        <begin position="137"/>
        <end position="146"/>
    </location>
</feature>
<organism evidence="2 3">
    <name type="scientific">Collichthys lucidus</name>
    <name type="common">Big head croaker</name>
    <name type="synonym">Sciaena lucida</name>
    <dbReference type="NCBI Taxonomy" id="240159"/>
    <lineage>
        <taxon>Eukaryota</taxon>
        <taxon>Metazoa</taxon>
        <taxon>Chordata</taxon>
        <taxon>Craniata</taxon>
        <taxon>Vertebrata</taxon>
        <taxon>Euteleostomi</taxon>
        <taxon>Actinopterygii</taxon>
        <taxon>Neopterygii</taxon>
        <taxon>Teleostei</taxon>
        <taxon>Neoteleostei</taxon>
        <taxon>Acanthomorphata</taxon>
        <taxon>Eupercaria</taxon>
        <taxon>Sciaenidae</taxon>
        <taxon>Collichthys</taxon>
    </lineage>
</organism>
<sequence length="220" mass="24852">MRPTLTTGRVAPARPTHLVAPARRSSGCLAHRAAESRTFSMVYRCHPRQNAEIDVIFMILVSVEFLLEELRYVGECRSRTEMFGSIHSTEKPQASSLSPETLPMSLLPPLSLNSGQSQSQLPKPRTASKKDRERPARSGRKSKKHTKDLTSLLTVTNKTSESESPVQTFVAEVSTQARESLRWEGVLEDPQAEGRRLEVYRANRQQRYIAHREALLKEML</sequence>
<dbReference type="Proteomes" id="UP000298787">
    <property type="component" value="Chromosome 15"/>
</dbReference>
<dbReference type="EMBL" id="CM014092">
    <property type="protein sequence ID" value="TKS82804.1"/>
    <property type="molecule type" value="Genomic_DNA"/>
</dbReference>
<feature type="compositionally biased region" description="Low complexity" evidence="1">
    <location>
        <begin position="95"/>
        <end position="122"/>
    </location>
</feature>